<feature type="binding site" evidence="7">
    <location>
        <position position="116"/>
    </location>
    <ligand>
        <name>ATP</name>
        <dbReference type="ChEBI" id="CHEBI:30616"/>
    </ligand>
</feature>
<feature type="binding site" evidence="7">
    <location>
        <begin position="10"/>
        <end position="15"/>
    </location>
    <ligand>
        <name>ATP</name>
        <dbReference type="ChEBI" id="CHEBI:30616"/>
    </ligand>
</feature>
<feature type="binding site" evidence="7">
    <location>
        <position position="135"/>
    </location>
    <ligand>
        <name>substrate</name>
    </ligand>
</feature>
<evidence type="ECO:0000256" key="3">
    <source>
        <dbReference type="ARBA" id="ARBA00022741"/>
    </source>
</evidence>
<comment type="function">
    <text evidence="7">Catalyzes the specific phosphorylation of the 3-hydroxyl group of shikimic acid using ATP as a cosubstrate.</text>
</comment>
<feature type="binding site" evidence="7">
    <location>
        <position position="14"/>
    </location>
    <ligand>
        <name>Mg(2+)</name>
        <dbReference type="ChEBI" id="CHEBI:18420"/>
    </ligand>
</feature>
<reference evidence="8 9" key="1">
    <citation type="journal article" date="2021" name="ISME Commun">
        <title>Automated analysis of genomic sequences facilitates high-throughput and comprehensive description of bacteria.</title>
        <authorList>
            <person name="Hitch T.C.A."/>
        </authorList>
    </citation>
    <scope>NUCLEOTIDE SEQUENCE [LARGE SCALE GENOMIC DNA]</scope>
    <source>
        <strain evidence="8 9">Sanger_04</strain>
    </source>
</reference>
<keyword evidence="5 7" id="KW-0067">ATP-binding</keyword>
<comment type="similarity">
    <text evidence="7">Belongs to the shikimate kinase family.</text>
</comment>
<comment type="cofactor">
    <cofactor evidence="7">
        <name>Mg(2+)</name>
        <dbReference type="ChEBI" id="CHEBI:18420"/>
    </cofactor>
    <text evidence="7">Binds 1 Mg(2+) ion per subunit.</text>
</comment>
<keyword evidence="9" id="KW-1185">Reference proteome</keyword>
<evidence type="ECO:0000313" key="8">
    <source>
        <dbReference type="EMBL" id="MCU6698213.1"/>
    </source>
</evidence>
<keyword evidence="2 7" id="KW-0808">Transferase</keyword>
<feature type="binding site" evidence="7">
    <location>
        <position position="32"/>
    </location>
    <ligand>
        <name>substrate</name>
    </ligand>
</feature>
<dbReference type="PANTHER" id="PTHR21087">
    <property type="entry name" value="SHIKIMATE KINASE"/>
    <property type="match status" value="1"/>
</dbReference>
<evidence type="ECO:0000313" key="9">
    <source>
        <dbReference type="Proteomes" id="UP001652461"/>
    </source>
</evidence>
<evidence type="ECO:0000256" key="2">
    <source>
        <dbReference type="ARBA" id="ARBA00022679"/>
    </source>
</evidence>
<keyword evidence="7" id="KW-0460">Magnesium</keyword>
<accession>A0ABT2S142</accession>
<comment type="subcellular location">
    <subcellularLocation>
        <location evidence="7">Cytoplasm</location>
    </subcellularLocation>
</comment>
<dbReference type="SUPFAM" id="SSF52540">
    <property type="entry name" value="P-loop containing nucleoside triphosphate hydrolases"/>
    <property type="match status" value="1"/>
</dbReference>
<keyword evidence="7" id="KW-0479">Metal-binding</keyword>
<dbReference type="HAMAP" id="MF_00109">
    <property type="entry name" value="Shikimate_kinase"/>
    <property type="match status" value="1"/>
</dbReference>
<dbReference type="InterPro" id="IPR000623">
    <property type="entry name" value="Shikimate_kinase/TSH1"/>
</dbReference>
<dbReference type="CDD" id="cd00464">
    <property type="entry name" value="SK"/>
    <property type="match status" value="1"/>
</dbReference>
<feature type="binding site" evidence="7">
    <location>
        <position position="78"/>
    </location>
    <ligand>
        <name>substrate</name>
    </ligand>
</feature>
<dbReference type="InterPro" id="IPR027417">
    <property type="entry name" value="P-loop_NTPase"/>
</dbReference>
<dbReference type="EC" id="2.7.1.71" evidence="7"/>
<dbReference type="PRINTS" id="PR01100">
    <property type="entry name" value="SHIKIMTKNASE"/>
</dbReference>
<evidence type="ECO:0000256" key="5">
    <source>
        <dbReference type="ARBA" id="ARBA00022840"/>
    </source>
</evidence>
<comment type="caution">
    <text evidence="8">The sequence shown here is derived from an EMBL/GenBank/DDBJ whole genome shotgun (WGS) entry which is preliminary data.</text>
</comment>
<dbReference type="EMBL" id="JAOQKC010000027">
    <property type="protein sequence ID" value="MCU6698213.1"/>
    <property type="molecule type" value="Genomic_DNA"/>
</dbReference>
<name>A0ABT2S142_9FIRM</name>
<evidence type="ECO:0000256" key="4">
    <source>
        <dbReference type="ARBA" id="ARBA00022777"/>
    </source>
</evidence>
<dbReference type="Proteomes" id="UP001652461">
    <property type="component" value="Unassembled WGS sequence"/>
</dbReference>
<dbReference type="PANTHER" id="PTHR21087:SF16">
    <property type="entry name" value="SHIKIMATE KINASE 1, CHLOROPLASTIC"/>
    <property type="match status" value="1"/>
</dbReference>
<keyword evidence="4 7" id="KW-0418">Kinase</keyword>
<comment type="catalytic activity">
    <reaction evidence="7">
        <text>shikimate + ATP = 3-phosphoshikimate + ADP + H(+)</text>
        <dbReference type="Rhea" id="RHEA:13121"/>
        <dbReference type="ChEBI" id="CHEBI:15378"/>
        <dbReference type="ChEBI" id="CHEBI:30616"/>
        <dbReference type="ChEBI" id="CHEBI:36208"/>
        <dbReference type="ChEBI" id="CHEBI:145989"/>
        <dbReference type="ChEBI" id="CHEBI:456216"/>
        <dbReference type="EC" id="2.7.1.71"/>
    </reaction>
</comment>
<sequence length="174" mass="19519">MNIFLIGFMGTGKSTISAALGRRLSREVVEMDELIVKREGMPISEIFEKKGEPYFRELETGLLVELQQKNDVIVSCGGGTPMRECNVEEMKKSGVIVLLTAEPETILERVKHSHDRPLLENHKTAAYIAELLDKRRDKYEAAADLTIATDGKNTAAICSELIENVQRWEEHTAC</sequence>
<keyword evidence="7" id="KW-0963">Cytoplasm</keyword>
<dbReference type="InterPro" id="IPR031322">
    <property type="entry name" value="Shikimate/glucono_kinase"/>
</dbReference>
<comment type="caution">
    <text evidence="7">Lacks conserved residue(s) required for the propagation of feature annotation.</text>
</comment>
<keyword evidence="1 7" id="KW-0028">Amino-acid biosynthesis</keyword>
<comment type="pathway">
    <text evidence="7">Metabolic intermediate biosynthesis; chorismate biosynthesis; chorismate from D-erythrose 4-phosphate and phosphoenolpyruvate: step 5/7.</text>
</comment>
<feature type="binding site" evidence="7">
    <location>
        <position position="56"/>
    </location>
    <ligand>
        <name>substrate</name>
    </ligand>
</feature>
<evidence type="ECO:0000256" key="6">
    <source>
        <dbReference type="ARBA" id="ARBA00023141"/>
    </source>
</evidence>
<comment type="subunit">
    <text evidence="7">Monomer.</text>
</comment>
<keyword evidence="6 7" id="KW-0057">Aromatic amino acid biosynthesis</keyword>
<organism evidence="8 9">
    <name type="scientific">Laedolimicola ammoniilytica</name>
    <dbReference type="NCBI Taxonomy" id="2981771"/>
    <lineage>
        <taxon>Bacteria</taxon>
        <taxon>Bacillati</taxon>
        <taxon>Bacillota</taxon>
        <taxon>Clostridia</taxon>
        <taxon>Lachnospirales</taxon>
        <taxon>Lachnospiraceae</taxon>
        <taxon>Laedolimicola</taxon>
    </lineage>
</organism>
<dbReference type="Pfam" id="PF01202">
    <property type="entry name" value="SKI"/>
    <property type="match status" value="1"/>
</dbReference>
<gene>
    <name evidence="7" type="primary">aroK</name>
    <name evidence="8" type="ORF">OCV63_15135</name>
</gene>
<dbReference type="RefSeq" id="WP_262670904.1">
    <property type="nucleotide sequence ID" value="NZ_JAOQKC010000027.1"/>
</dbReference>
<dbReference type="GO" id="GO:0016301">
    <property type="term" value="F:kinase activity"/>
    <property type="evidence" value="ECO:0007669"/>
    <property type="project" value="UniProtKB-KW"/>
</dbReference>
<protein>
    <recommendedName>
        <fullName evidence="7">Shikimate kinase</fullName>
        <shortName evidence="7">SK</shortName>
        <ecNumber evidence="7">2.7.1.71</ecNumber>
    </recommendedName>
</protein>
<proteinExistence type="inferred from homology"/>
<evidence type="ECO:0000256" key="7">
    <source>
        <dbReference type="HAMAP-Rule" id="MF_00109"/>
    </source>
</evidence>
<keyword evidence="3 7" id="KW-0547">Nucleotide-binding</keyword>
<dbReference type="Gene3D" id="3.40.50.300">
    <property type="entry name" value="P-loop containing nucleotide triphosphate hydrolases"/>
    <property type="match status" value="1"/>
</dbReference>
<evidence type="ECO:0000256" key="1">
    <source>
        <dbReference type="ARBA" id="ARBA00022605"/>
    </source>
</evidence>